<accession>A0ABN8LML4</accession>
<evidence type="ECO:0000313" key="2">
    <source>
        <dbReference type="Proteomes" id="UP001159427"/>
    </source>
</evidence>
<keyword evidence="2" id="KW-1185">Reference proteome</keyword>
<protein>
    <submittedName>
        <fullName evidence="1">Uncharacterized protein</fullName>
    </submittedName>
</protein>
<reference evidence="1 2" key="1">
    <citation type="submission" date="2022-05" db="EMBL/GenBank/DDBJ databases">
        <authorList>
            <consortium name="Genoscope - CEA"/>
            <person name="William W."/>
        </authorList>
    </citation>
    <scope>NUCLEOTIDE SEQUENCE [LARGE SCALE GENOMIC DNA]</scope>
</reference>
<name>A0ABN8LML4_9CNID</name>
<sequence>MTLNSESALKVYLSARRGSAVPAAMTEDDLTQDEKCFGTVMCRSKKTDNTQAPPYKTRGNYLAKV</sequence>
<gene>
    <name evidence="1" type="ORF">PEVE_00032740</name>
</gene>
<evidence type="ECO:0000313" key="1">
    <source>
        <dbReference type="EMBL" id="CAH3016770.1"/>
    </source>
</evidence>
<organism evidence="1 2">
    <name type="scientific">Porites evermanni</name>
    <dbReference type="NCBI Taxonomy" id="104178"/>
    <lineage>
        <taxon>Eukaryota</taxon>
        <taxon>Metazoa</taxon>
        <taxon>Cnidaria</taxon>
        <taxon>Anthozoa</taxon>
        <taxon>Hexacorallia</taxon>
        <taxon>Scleractinia</taxon>
        <taxon>Fungiina</taxon>
        <taxon>Poritidae</taxon>
        <taxon>Porites</taxon>
    </lineage>
</organism>
<proteinExistence type="predicted"/>
<dbReference type="EMBL" id="CALNXI010000048">
    <property type="protein sequence ID" value="CAH3016770.1"/>
    <property type="molecule type" value="Genomic_DNA"/>
</dbReference>
<comment type="caution">
    <text evidence="1">The sequence shown here is derived from an EMBL/GenBank/DDBJ whole genome shotgun (WGS) entry which is preliminary data.</text>
</comment>
<dbReference type="Proteomes" id="UP001159427">
    <property type="component" value="Unassembled WGS sequence"/>
</dbReference>